<dbReference type="GO" id="GO:0010181">
    <property type="term" value="F:FMN binding"/>
    <property type="evidence" value="ECO:0007669"/>
    <property type="project" value="InterPro"/>
</dbReference>
<dbReference type="SUPFAM" id="SSF52218">
    <property type="entry name" value="Flavoproteins"/>
    <property type="match status" value="1"/>
</dbReference>
<dbReference type="NCBIfam" id="NF005389">
    <property type="entry name" value="PRK06934.1"/>
    <property type="match status" value="1"/>
</dbReference>
<dbReference type="InterPro" id="IPR029039">
    <property type="entry name" value="Flavoprotein-like_sf"/>
</dbReference>
<dbReference type="EMBL" id="JACOPQ010000014">
    <property type="protein sequence ID" value="MBC5738317.1"/>
    <property type="molecule type" value="Genomic_DNA"/>
</dbReference>
<dbReference type="AlphaFoldDB" id="A0A8J6M8R2"/>
<name>A0A8J6M8R2_9FIRM</name>
<proteinExistence type="predicted"/>
<evidence type="ECO:0000259" key="1">
    <source>
        <dbReference type="Pfam" id="PF12682"/>
    </source>
</evidence>
<dbReference type="Pfam" id="PF12682">
    <property type="entry name" value="Flavodoxin_4"/>
    <property type="match status" value="1"/>
</dbReference>
<accession>A0A8J6M8R2</accession>
<evidence type="ECO:0000313" key="3">
    <source>
        <dbReference type="Proteomes" id="UP000607645"/>
    </source>
</evidence>
<sequence length="175" mass="19346">MPETAAPNNMTQDEEQSTVVIDGEILGNTQYVATVIQEQTGADLFRIEPAEPYPTDHDTLVEQASEEQKNAARPAILGRVEDIGRYDTIYLGYPTWWSDLPMILYTFLEEYDLSGKTIVPFNTHGGSGFADTLATIADLQPQADVLEDGFTVSRNDVQEAESDIIAWLNGLGDMK</sequence>
<protein>
    <submittedName>
        <fullName evidence="2">Flavodoxin</fullName>
    </submittedName>
</protein>
<reference evidence="2" key="1">
    <citation type="submission" date="2020-08" db="EMBL/GenBank/DDBJ databases">
        <title>Genome public.</title>
        <authorList>
            <person name="Liu C."/>
            <person name="Sun Q."/>
        </authorList>
    </citation>
    <scope>NUCLEOTIDE SEQUENCE</scope>
    <source>
        <strain evidence="2">NSJ-52</strain>
    </source>
</reference>
<dbReference type="PANTHER" id="PTHR39201">
    <property type="entry name" value="EXPORTED PROTEIN-RELATED"/>
    <property type="match status" value="1"/>
</dbReference>
<organism evidence="2 3">
    <name type="scientific">Lawsonibacter faecis</name>
    <dbReference type="NCBI Taxonomy" id="2763052"/>
    <lineage>
        <taxon>Bacteria</taxon>
        <taxon>Bacillati</taxon>
        <taxon>Bacillota</taxon>
        <taxon>Clostridia</taxon>
        <taxon>Eubacteriales</taxon>
        <taxon>Oscillospiraceae</taxon>
        <taxon>Lawsonibacter</taxon>
    </lineage>
</organism>
<comment type="caution">
    <text evidence="2">The sequence shown here is derived from an EMBL/GenBank/DDBJ whole genome shotgun (WGS) entry which is preliminary data.</text>
</comment>
<dbReference type="Proteomes" id="UP000607645">
    <property type="component" value="Unassembled WGS sequence"/>
</dbReference>
<feature type="domain" description="Flavodoxin-like" evidence="1">
    <location>
        <begin position="27"/>
        <end position="154"/>
    </location>
</feature>
<dbReference type="PANTHER" id="PTHR39201:SF1">
    <property type="entry name" value="FLAVODOXIN-LIKE DOMAIN-CONTAINING PROTEIN"/>
    <property type="match status" value="1"/>
</dbReference>
<gene>
    <name evidence="2" type="ORF">H8S62_14990</name>
</gene>
<dbReference type="InterPro" id="IPR008254">
    <property type="entry name" value="Flavodoxin/NO_synth"/>
</dbReference>
<evidence type="ECO:0000313" key="2">
    <source>
        <dbReference type="EMBL" id="MBC5738317.1"/>
    </source>
</evidence>
<dbReference type="GO" id="GO:0016651">
    <property type="term" value="F:oxidoreductase activity, acting on NAD(P)H"/>
    <property type="evidence" value="ECO:0007669"/>
    <property type="project" value="UniProtKB-ARBA"/>
</dbReference>
<keyword evidence="3" id="KW-1185">Reference proteome</keyword>
<dbReference type="Gene3D" id="3.40.50.360">
    <property type="match status" value="1"/>
</dbReference>